<evidence type="ECO:0000256" key="2">
    <source>
        <dbReference type="PIRSR" id="PIRSR028973-1"/>
    </source>
</evidence>
<evidence type="ECO:0000313" key="4">
    <source>
        <dbReference type="Proteomes" id="UP000627934"/>
    </source>
</evidence>
<dbReference type="SUPFAM" id="SSF102860">
    <property type="entry name" value="mRNA decapping enzyme DcpS N-terminal domain"/>
    <property type="match status" value="1"/>
</dbReference>
<gene>
    <name evidence="3" type="ORF">BFW01_g10921</name>
</gene>
<reference evidence="3" key="1">
    <citation type="submission" date="2016-08" db="EMBL/GenBank/DDBJ databases">
        <authorList>
            <person name="Yan J."/>
        </authorList>
    </citation>
    <scope>NUCLEOTIDE SEQUENCE</scope>
    <source>
        <strain evidence="3">CSS-01s</strain>
    </source>
</reference>
<dbReference type="GO" id="GO:0000932">
    <property type="term" value="C:P-body"/>
    <property type="evidence" value="ECO:0007669"/>
    <property type="project" value="TreeGrafter"/>
</dbReference>
<dbReference type="InterPro" id="IPR036265">
    <property type="entry name" value="HIT-like_sf"/>
</dbReference>
<dbReference type="GO" id="GO:0000340">
    <property type="term" value="F:RNA 7-methylguanosine cap binding"/>
    <property type="evidence" value="ECO:0007669"/>
    <property type="project" value="TreeGrafter"/>
</dbReference>
<accession>A0A8H7IPS6</accession>
<comment type="similarity">
    <text evidence="1">Belongs to the HIT family.</text>
</comment>
<protein>
    <submittedName>
        <fullName evidence="3">Mrna decapping protein</fullName>
    </submittedName>
</protein>
<organism evidence="3 4">
    <name type="scientific">Lasiodiplodia theobromae</name>
    <dbReference type="NCBI Taxonomy" id="45133"/>
    <lineage>
        <taxon>Eukaryota</taxon>
        <taxon>Fungi</taxon>
        <taxon>Dikarya</taxon>
        <taxon>Ascomycota</taxon>
        <taxon>Pezizomycotina</taxon>
        <taxon>Dothideomycetes</taxon>
        <taxon>Dothideomycetes incertae sedis</taxon>
        <taxon>Botryosphaeriales</taxon>
        <taxon>Botryosphaeriaceae</taxon>
        <taxon>Lasiodiplodia</taxon>
    </lineage>
</organism>
<proteinExistence type="inferred from homology"/>
<dbReference type="InterPro" id="IPR011145">
    <property type="entry name" value="Scavenger_mRNA_decap_enz_N"/>
</dbReference>
<comment type="caution">
    <text evidence="3">The sequence shown here is derived from an EMBL/GenBank/DDBJ whole genome shotgun (WGS) entry which is preliminary data.</text>
</comment>
<evidence type="ECO:0000256" key="1">
    <source>
        <dbReference type="ARBA" id="ARBA00010208"/>
    </source>
</evidence>
<dbReference type="InterPro" id="IPR008594">
    <property type="entry name" value="DcpS/DCS2"/>
</dbReference>
<dbReference type="GO" id="GO:0016787">
    <property type="term" value="F:hydrolase activity"/>
    <property type="evidence" value="ECO:0007669"/>
    <property type="project" value="InterPro"/>
</dbReference>
<dbReference type="FunFam" id="3.30.428.10:FF:000016">
    <property type="entry name" value="Scavenger mRNA decapping enzyme"/>
    <property type="match status" value="1"/>
</dbReference>
<dbReference type="EMBL" id="MDYX01000024">
    <property type="protein sequence ID" value="KAF9629718.1"/>
    <property type="molecule type" value="Genomic_DNA"/>
</dbReference>
<dbReference type="AlphaFoldDB" id="A0A8H7IPS6"/>
<dbReference type="PANTHER" id="PTHR12978:SF0">
    <property type="entry name" value="M7GPPPX DIPHOSPHATASE"/>
    <property type="match status" value="1"/>
</dbReference>
<feature type="active site" description="Nucleophile" evidence="2">
    <location>
        <position position="329"/>
    </location>
</feature>
<reference evidence="3" key="2">
    <citation type="journal article" date="2018" name="DNA Res.">
        <title>Comparative genome and transcriptome analyses reveal adaptations to opportunistic infections in woody plant degrading pathogens of Botryosphaeriaceae.</title>
        <authorList>
            <person name="Yan J.Y."/>
            <person name="Zhao W.S."/>
            <person name="Chen Z."/>
            <person name="Xing Q.K."/>
            <person name="Zhang W."/>
            <person name="Chethana K.W.T."/>
            <person name="Xue M.F."/>
            <person name="Xu J.P."/>
            <person name="Phillips A.J.L."/>
            <person name="Wang Y."/>
            <person name="Liu J.H."/>
            <person name="Liu M."/>
            <person name="Zhou Y."/>
            <person name="Jayawardena R.S."/>
            <person name="Manawasinghe I.S."/>
            <person name="Huang J.B."/>
            <person name="Qiao G.H."/>
            <person name="Fu C.Y."/>
            <person name="Guo F.F."/>
            <person name="Dissanayake A.J."/>
            <person name="Peng Y.L."/>
            <person name="Hyde K.D."/>
            <person name="Li X.H."/>
        </authorList>
    </citation>
    <scope>NUCLEOTIDE SEQUENCE</scope>
    <source>
        <strain evidence="3">CSS-01s</strain>
    </source>
</reference>
<dbReference type="Proteomes" id="UP000627934">
    <property type="component" value="Unassembled WGS sequence"/>
</dbReference>
<sequence length="399" mass="45662">MPGCTGQWLGARRRASRDPRTRKHIMALSNAEAEALIPQFKLEKFLNQGKAESVVLAQYDLPRSNLIYTRSRERCGHNMVGIMLRLYARVIASTAPRLRVRLSNYQAGRRLVLLGSIQDKPALLVAERAAFSVEPAHLQSFTSSLANIKNLGANDIYFWFLAATAADSQNSTQPPDLKINLIWPCNEKHIKKYSQQGIRMVTETPEIYRDHVRPYMQKQREEGRLNWVFNIIEGRTEQEDVFFREHGEEGFLVLPDLNWDRKTMTSLHLLGLVERRDIWSVRDLKKAHITWLKHMRAKFLEATVKLYPELEKDQLKLYVHYQPTYYHFHVHIVHVALEAGATQATGKALGLENIISQLEHMAGPEDTAGMTDVSLTYTVGEASELWTEIFQPLRGSGSS</sequence>
<dbReference type="GO" id="GO:0000290">
    <property type="term" value="P:deadenylation-dependent decapping of nuclear-transcribed mRNA"/>
    <property type="evidence" value="ECO:0007669"/>
    <property type="project" value="InterPro"/>
</dbReference>
<dbReference type="GO" id="GO:0005634">
    <property type="term" value="C:nucleus"/>
    <property type="evidence" value="ECO:0007669"/>
    <property type="project" value="TreeGrafter"/>
</dbReference>
<dbReference type="Pfam" id="PF05652">
    <property type="entry name" value="DcpS"/>
    <property type="match status" value="1"/>
</dbReference>
<evidence type="ECO:0000313" key="3">
    <source>
        <dbReference type="EMBL" id="KAF9629718.1"/>
    </source>
</evidence>
<dbReference type="Pfam" id="PF11969">
    <property type="entry name" value="DcpS_C"/>
    <property type="match status" value="1"/>
</dbReference>
<dbReference type="Gene3D" id="3.30.200.40">
    <property type="entry name" value="Scavenger mRNA decapping enzyme, N-terminal domain"/>
    <property type="match status" value="1"/>
</dbReference>
<dbReference type="Gene3D" id="3.30.428.10">
    <property type="entry name" value="HIT-like"/>
    <property type="match status" value="1"/>
</dbReference>
<name>A0A8H7IPS6_9PEZI</name>
<dbReference type="SUPFAM" id="SSF54197">
    <property type="entry name" value="HIT-like"/>
    <property type="match status" value="1"/>
</dbReference>
<dbReference type="PANTHER" id="PTHR12978">
    <property type="entry name" value="HISTIDINE TRIAD HIT PROTEIN MEMBER"/>
    <property type="match status" value="1"/>
</dbReference>